<dbReference type="Pfam" id="PF07712">
    <property type="entry name" value="SURNod19"/>
    <property type="match status" value="1"/>
</dbReference>
<dbReference type="AlphaFoldDB" id="A0AAD2AEQ8"/>
<evidence type="ECO:0000256" key="1">
    <source>
        <dbReference type="SAM" id="Phobius"/>
    </source>
</evidence>
<keyword evidence="1" id="KW-0472">Membrane</keyword>
<feature type="transmembrane region" description="Helical" evidence="1">
    <location>
        <begin position="442"/>
        <end position="466"/>
    </location>
</feature>
<sequence length="481" mass="54063">MSSLDQYFWDNAICASPAKFRRIITRSFSSGDYLNCIRIIQHRVRENGLWFKVHVAFPGNSCFWSVSDKYFYNIDFPRGHIGLKSFDAEVIDEAGNSIPLHETYLHHWLFVRYYQRKHNSSDVAKHHGDLGLHGHDFVVVKNSGVCDYGLIQYFGLGSETRRTSTYVPDPYGIQIGNPEDIPSGFEERWMLNVHAIDSRGVEDRMGCTECRCDLYNVTVDDYDQPLPPDYNGGLRCCYDETRCRMRQGFKGVTRSLYLKYTVKYVDWYTSIVPVKIYILDVTDIWTTADESRGIKSRHRCQIEYEVPSCAVDAGNDYCTHTKSLRVSLPTGGDVVYGVAHQHAGGIGSALYGEDGRVICSSNPMYGEGNEPGNEAGYIVGMSTCYPLPGSVKISSGETLTLVSNYSNARRHTGVMGLFYILVAGSSPPNTVVHAPAEVHQTWMIPLSVWGVALFGGAIILVIISAFRYRIRKEEGYEAIVM</sequence>
<keyword evidence="1" id="KW-0812">Transmembrane</keyword>
<dbReference type="PANTHER" id="PTHR33390">
    <property type="entry name" value="STRESS UP-REGULATED NOD 19 PROTEIN"/>
    <property type="match status" value="1"/>
</dbReference>
<protein>
    <recommendedName>
        <fullName evidence="4">MtN19-like protein</fullName>
    </recommendedName>
</protein>
<name>A0AAD2AEQ8_9LAMI</name>
<dbReference type="PANTHER" id="PTHR33390:SF1">
    <property type="entry name" value="STRESS UP-REGULATED NOD 19 PROTEIN"/>
    <property type="match status" value="1"/>
</dbReference>
<keyword evidence="3" id="KW-1185">Reference proteome</keyword>
<evidence type="ECO:0000313" key="2">
    <source>
        <dbReference type="EMBL" id="CAI9786848.1"/>
    </source>
</evidence>
<dbReference type="Proteomes" id="UP000834106">
    <property type="component" value="Chromosome 23"/>
</dbReference>
<dbReference type="InterPro" id="IPR011692">
    <property type="entry name" value="Stress_up-reg_Nod19"/>
</dbReference>
<dbReference type="EMBL" id="OU503058">
    <property type="protein sequence ID" value="CAI9786848.1"/>
    <property type="molecule type" value="Genomic_DNA"/>
</dbReference>
<evidence type="ECO:0000313" key="3">
    <source>
        <dbReference type="Proteomes" id="UP000834106"/>
    </source>
</evidence>
<proteinExistence type="predicted"/>
<accession>A0AAD2AEQ8</accession>
<evidence type="ECO:0008006" key="4">
    <source>
        <dbReference type="Google" id="ProtNLM"/>
    </source>
</evidence>
<organism evidence="2 3">
    <name type="scientific">Fraxinus pennsylvanica</name>
    <dbReference type="NCBI Taxonomy" id="56036"/>
    <lineage>
        <taxon>Eukaryota</taxon>
        <taxon>Viridiplantae</taxon>
        <taxon>Streptophyta</taxon>
        <taxon>Embryophyta</taxon>
        <taxon>Tracheophyta</taxon>
        <taxon>Spermatophyta</taxon>
        <taxon>Magnoliopsida</taxon>
        <taxon>eudicotyledons</taxon>
        <taxon>Gunneridae</taxon>
        <taxon>Pentapetalae</taxon>
        <taxon>asterids</taxon>
        <taxon>lamiids</taxon>
        <taxon>Lamiales</taxon>
        <taxon>Oleaceae</taxon>
        <taxon>Oleeae</taxon>
        <taxon>Fraxinus</taxon>
    </lineage>
</organism>
<gene>
    <name evidence="2" type="ORF">FPE_LOCUS34278</name>
</gene>
<reference evidence="2" key="1">
    <citation type="submission" date="2023-05" db="EMBL/GenBank/DDBJ databases">
        <authorList>
            <person name="Huff M."/>
        </authorList>
    </citation>
    <scope>NUCLEOTIDE SEQUENCE</scope>
</reference>
<keyword evidence="1" id="KW-1133">Transmembrane helix</keyword>